<proteinExistence type="inferred from homology"/>
<feature type="transmembrane region" description="Helical" evidence="7">
    <location>
        <begin position="123"/>
        <end position="145"/>
    </location>
</feature>
<sequence>MSATPIPSETLGPVTEILDNVAGDTSDSVTDVLNEVANSTGLSELFRNFTGLTLSRVISIAILAVCCILVIKVVQRFLNRLLTRGKVEKSLHSFLRNSVNILLWFLFVLIMASAIGIDVTSLVAVLSVAGLAVSLAVQGSLSNLAGGIQVLTAKPFKVGDYIETNSVSGTVQEIGMAHTKLVTVDNKLIYIPNSEISGAKIINYNPEERRRVDLVFSASYDDATEKVIFAIREVIDAHPMALKDPEPFVRLSAFQDSCIDYTVRVWCETGNYWTLYYDLLEQVRASFDRHGVTMTYPHMNVHIQS</sequence>
<dbReference type="PROSITE" id="PS01246">
    <property type="entry name" value="UPF0003"/>
    <property type="match status" value="1"/>
</dbReference>
<dbReference type="InterPro" id="IPR006686">
    <property type="entry name" value="MscS_channel_CS"/>
</dbReference>
<feature type="transmembrane region" description="Helical" evidence="7">
    <location>
        <begin position="57"/>
        <end position="78"/>
    </location>
</feature>
<keyword evidence="5 7" id="KW-1133">Transmembrane helix</keyword>
<dbReference type="Pfam" id="PF21088">
    <property type="entry name" value="MS_channel_1st"/>
    <property type="match status" value="1"/>
</dbReference>
<evidence type="ECO:0000256" key="3">
    <source>
        <dbReference type="ARBA" id="ARBA00022475"/>
    </source>
</evidence>
<reference evidence="9" key="2">
    <citation type="submission" date="2021-04" db="EMBL/GenBank/DDBJ databases">
        <authorList>
            <person name="Gilroy R."/>
        </authorList>
    </citation>
    <scope>NUCLEOTIDE SEQUENCE</scope>
    <source>
        <strain evidence="9">ChiBcec16_6824</strain>
    </source>
</reference>
<dbReference type="SUPFAM" id="SSF82689">
    <property type="entry name" value="Mechanosensitive channel protein MscS (YggB), C-terminal domain"/>
    <property type="match status" value="1"/>
</dbReference>
<feature type="domain" description="PLD phosphodiesterase" evidence="8">
    <location>
        <begin position="173"/>
        <end position="200"/>
    </location>
</feature>
<dbReference type="InterPro" id="IPR010920">
    <property type="entry name" value="LSM_dom_sf"/>
</dbReference>
<protein>
    <submittedName>
        <fullName evidence="9">Mechanosensitive ion channel family protein</fullName>
    </submittedName>
</protein>
<evidence type="ECO:0000313" key="9">
    <source>
        <dbReference type="EMBL" id="HIY20981.1"/>
    </source>
</evidence>
<comment type="subcellular location">
    <subcellularLocation>
        <location evidence="1">Cell membrane</location>
        <topology evidence="1">Multi-pass membrane protein</topology>
    </subcellularLocation>
</comment>
<dbReference type="GO" id="GO:0005886">
    <property type="term" value="C:plasma membrane"/>
    <property type="evidence" value="ECO:0007669"/>
    <property type="project" value="UniProtKB-SubCell"/>
</dbReference>
<reference evidence="9" key="1">
    <citation type="journal article" date="2021" name="PeerJ">
        <title>Extensive microbial diversity within the chicken gut microbiome revealed by metagenomics and culture.</title>
        <authorList>
            <person name="Gilroy R."/>
            <person name="Ravi A."/>
            <person name="Getino M."/>
            <person name="Pursley I."/>
            <person name="Horton D.L."/>
            <person name="Alikhan N.F."/>
            <person name="Baker D."/>
            <person name="Gharbi K."/>
            <person name="Hall N."/>
            <person name="Watson M."/>
            <person name="Adriaenssens E.M."/>
            <person name="Foster-Nyarko E."/>
            <person name="Jarju S."/>
            <person name="Secka A."/>
            <person name="Antonio M."/>
            <person name="Oren A."/>
            <person name="Chaudhuri R.R."/>
            <person name="La Ragione R."/>
            <person name="Hildebrand F."/>
            <person name="Pallen M.J."/>
        </authorList>
    </citation>
    <scope>NUCLEOTIDE SEQUENCE</scope>
    <source>
        <strain evidence="9">ChiBcec16_6824</strain>
    </source>
</reference>
<evidence type="ECO:0000313" key="10">
    <source>
        <dbReference type="Proteomes" id="UP000823868"/>
    </source>
</evidence>
<evidence type="ECO:0000256" key="5">
    <source>
        <dbReference type="ARBA" id="ARBA00022989"/>
    </source>
</evidence>
<organism evidence="9 10">
    <name type="scientific">Candidatus Flavonifractor merdigallinarum</name>
    <dbReference type="NCBI Taxonomy" id="2838589"/>
    <lineage>
        <taxon>Bacteria</taxon>
        <taxon>Bacillati</taxon>
        <taxon>Bacillota</taxon>
        <taxon>Clostridia</taxon>
        <taxon>Eubacteriales</taxon>
        <taxon>Oscillospiraceae</taxon>
        <taxon>Flavonifractor</taxon>
    </lineage>
</organism>
<dbReference type="InterPro" id="IPR006685">
    <property type="entry name" value="MscS_channel_2nd"/>
</dbReference>
<dbReference type="PANTHER" id="PTHR30221">
    <property type="entry name" value="SMALL-CONDUCTANCE MECHANOSENSITIVE CHANNEL"/>
    <property type="match status" value="1"/>
</dbReference>
<dbReference type="InterPro" id="IPR001736">
    <property type="entry name" value="PLipase_D/transphosphatidylase"/>
</dbReference>
<dbReference type="InterPro" id="IPR011014">
    <property type="entry name" value="MscS_channel_TM-2"/>
</dbReference>
<dbReference type="EMBL" id="DXDX01000067">
    <property type="protein sequence ID" value="HIY20981.1"/>
    <property type="molecule type" value="Genomic_DNA"/>
</dbReference>
<dbReference type="Gene3D" id="1.10.287.1260">
    <property type="match status" value="1"/>
</dbReference>
<feature type="transmembrane region" description="Helical" evidence="7">
    <location>
        <begin position="99"/>
        <end position="117"/>
    </location>
</feature>
<keyword evidence="6 7" id="KW-0472">Membrane</keyword>
<dbReference type="SUPFAM" id="SSF50182">
    <property type="entry name" value="Sm-like ribonucleoproteins"/>
    <property type="match status" value="1"/>
</dbReference>
<dbReference type="GO" id="GO:0006793">
    <property type="term" value="P:phosphorus metabolic process"/>
    <property type="evidence" value="ECO:0007669"/>
    <property type="project" value="UniProtKB-ARBA"/>
</dbReference>
<dbReference type="AlphaFoldDB" id="A0A9D1YAT4"/>
<evidence type="ECO:0000259" key="8">
    <source>
        <dbReference type="PROSITE" id="PS50035"/>
    </source>
</evidence>
<dbReference type="Proteomes" id="UP000823868">
    <property type="component" value="Unassembled WGS sequence"/>
</dbReference>
<dbReference type="GO" id="GO:0003824">
    <property type="term" value="F:catalytic activity"/>
    <property type="evidence" value="ECO:0007669"/>
    <property type="project" value="InterPro"/>
</dbReference>
<dbReference type="GO" id="GO:0008381">
    <property type="term" value="F:mechanosensitive monoatomic ion channel activity"/>
    <property type="evidence" value="ECO:0007669"/>
    <property type="project" value="InterPro"/>
</dbReference>
<comment type="caution">
    <text evidence="9">The sequence shown here is derived from an EMBL/GenBank/DDBJ whole genome shotgun (WGS) entry which is preliminary data.</text>
</comment>
<comment type="similarity">
    <text evidence="2">Belongs to the MscS (TC 1.A.23) family.</text>
</comment>
<dbReference type="InterPro" id="IPR049278">
    <property type="entry name" value="MS_channel_C"/>
</dbReference>
<dbReference type="InterPro" id="IPR011066">
    <property type="entry name" value="MscS_channel_C_sf"/>
</dbReference>
<dbReference type="Pfam" id="PF00924">
    <property type="entry name" value="MS_channel_2nd"/>
    <property type="match status" value="1"/>
</dbReference>
<dbReference type="Gene3D" id="2.30.30.60">
    <property type="match status" value="1"/>
</dbReference>
<evidence type="ECO:0000256" key="7">
    <source>
        <dbReference type="SAM" id="Phobius"/>
    </source>
</evidence>
<evidence type="ECO:0000256" key="1">
    <source>
        <dbReference type="ARBA" id="ARBA00004651"/>
    </source>
</evidence>
<accession>A0A9D1YAT4</accession>
<dbReference type="InterPro" id="IPR045275">
    <property type="entry name" value="MscS_archaea/bacteria_type"/>
</dbReference>
<evidence type="ECO:0000256" key="6">
    <source>
        <dbReference type="ARBA" id="ARBA00023136"/>
    </source>
</evidence>
<evidence type="ECO:0000256" key="2">
    <source>
        <dbReference type="ARBA" id="ARBA00008017"/>
    </source>
</evidence>
<dbReference type="SUPFAM" id="SSF82861">
    <property type="entry name" value="Mechanosensitive channel protein MscS (YggB), transmembrane region"/>
    <property type="match status" value="1"/>
</dbReference>
<dbReference type="InterPro" id="IPR049142">
    <property type="entry name" value="MS_channel_1st"/>
</dbReference>
<dbReference type="PANTHER" id="PTHR30221:SF1">
    <property type="entry name" value="SMALL-CONDUCTANCE MECHANOSENSITIVE CHANNEL"/>
    <property type="match status" value="1"/>
</dbReference>
<dbReference type="Pfam" id="PF21082">
    <property type="entry name" value="MS_channel_3rd"/>
    <property type="match status" value="1"/>
</dbReference>
<name>A0A9D1YAT4_9FIRM</name>
<dbReference type="Gene3D" id="3.30.70.100">
    <property type="match status" value="1"/>
</dbReference>
<dbReference type="InterPro" id="IPR023408">
    <property type="entry name" value="MscS_beta-dom_sf"/>
</dbReference>
<keyword evidence="4 7" id="KW-0812">Transmembrane</keyword>
<keyword evidence="3" id="KW-1003">Cell membrane</keyword>
<dbReference type="PROSITE" id="PS50035">
    <property type="entry name" value="PLD"/>
    <property type="match status" value="1"/>
</dbReference>
<evidence type="ECO:0000256" key="4">
    <source>
        <dbReference type="ARBA" id="ARBA00022692"/>
    </source>
</evidence>
<gene>
    <name evidence="9" type="ORF">H9841_03650</name>
</gene>